<name>A0A4P9A3E9_9BACT</name>
<evidence type="ECO:0000313" key="1">
    <source>
        <dbReference type="EMBL" id="QCT42354.1"/>
    </source>
</evidence>
<dbReference type="EMBL" id="CP040004">
    <property type="protein sequence ID" value="QCT42354.1"/>
    <property type="molecule type" value="Genomic_DNA"/>
</dbReference>
<dbReference type="KEGG" id="nft:FBF37_02645"/>
<dbReference type="InterPro" id="IPR043519">
    <property type="entry name" value="NT_sf"/>
</dbReference>
<gene>
    <name evidence="1" type="ORF">FBF37_02645</name>
</gene>
<dbReference type="AlphaFoldDB" id="A0A4P9A3E9"/>
<dbReference type="Pfam" id="PF04229">
    <property type="entry name" value="GrpB"/>
    <property type="match status" value="1"/>
</dbReference>
<dbReference type="Gene3D" id="3.30.460.10">
    <property type="entry name" value="Beta Polymerase, domain 2"/>
    <property type="match status" value="1"/>
</dbReference>
<dbReference type="SUPFAM" id="SSF81301">
    <property type="entry name" value="Nucleotidyltransferase"/>
    <property type="match status" value="1"/>
</dbReference>
<protein>
    <submittedName>
        <fullName evidence="1">GrpB family protein</fullName>
    </submittedName>
</protein>
<dbReference type="PANTHER" id="PTHR34822">
    <property type="entry name" value="GRPB DOMAIN PROTEIN (AFU_ORTHOLOGUE AFUA_1G01530)"/>
    <property type="match status" value="1"/>
</dbReference>
<organism evidence="1 2">
    <name type="scientific">Candidatus Nanosynbacter featherlites</name>
    <dbReference type="NCBI Taxonomy" id="2572088"/>
    <lineage>
        <taxon>Bacteria</taxon>
        <taxon>Candidatus Saccharimonadota</taxon>
        <taxon>Candidatus Saccharimonadia</taxon>
        <taxon>Candidatus Nanosynbacterales</taxon>
        <taxon>Candidatus Nanosynbacteraceae</taxon>
        <taxon>Candidatus Nanosynbacter</taxon>
    </lineage>
</organism>
<dbReference type="OrthoDB" id="9799092at2"/>
<accession>A0A4P9A3E9</accession>
<dbReference type="PANTHER" id="PTHR34822:SF1">
    <property type="entry name" value="GRPB FAMILY PROTEIN"/>
    <property type="match status" value="1"/>
</dbReference>
<dbReference type="InterPro" id="IPR007344">
    <property type="entry name" value="GrpB/CoaE"/>
</dbReference>
<evidence type="ECO:0000313" key="2">
    <source>
        <dbReference type="Proteomes" id="UP000310639"/>
    </source>
</evidence>
<sequence>MDRELEKMSLEELWQLFPIFLVEHNREWAHWYDEEVKSISSLVPEKYITRISHIGSTAIPNIQAKNIVDILLEVPSEKELEPVKNILVENNWLCMSQKAKRISLNNGYTKQGFADKVFHLHIRVAGDNDEIYFRDYLIENSSIAKEYEKLKLNLWKEFENDRDGYTDAKSDFIRKYTKIAREKYGSKNRLS</sequence>
<dbReference type="RefSeq" id="WP_138079226.1">
    <property type="nucleotide sequence ID" value="NZ_CP040004.1"/>
</dbReference>
<keyword evidence="2" id="KW-1185">Reference proteome</keyword>
<reference evidence="1 2" key="1">
    <citation type="submission" date="2019-04" db="EMBL/GenBank/DDBJ databases">
        <title>Saccharibacteria TM7 genomes.</title>
        <authorList>
            <person name="Bor B."/>
            <person name="He X."/>
            <person name="Chen T."/>
            <person name="Dewhirst F.E."/>
        </authorList>
    </citation>
    <scope>NUCLEOTIDE SEQUENCE [LARGE SCALE GENOMIC DNA]</scope>
    <source>
        <strain evidence="1 2">BB001</strain>
    </source>
</reference>
<proteinExistence type="predicted"/>
<dbReference type="Proteomes" id="UP000310639">
    <property type="component" value="Chromosome"/>
</dbReference>